<reference evidence="2" key="1">
    <citation type="submission" date="2017-11" db="EMBL/GenBank/DDBJ databases">
        <authorList>
            <person name="Lima N.C."/>
            <person name="Parody-Merino A.M."/>
            <person name="Battley P.F."/>
            <person name="Fidler A.E."/>
            <person name="Prosdocimi F."/>
        </authorList>
    </citation>
    <scope>NUCLEOTIDE SEQUENCE [LARGE SCALE GENOMIC DNA]</scope>
</reference>
<dbReference type="AlphaFoldDB" id="A0A2I0SZV2"/>
<evidence type="ECO:0000313" key="1">
    <source>
        <dbReference type="EMBL" id="PKU27070.1"/>
    </source>
</evidence>
<dbReference type="Gene3D" id="1.20.58.60">
    <property type="match status" value="1"/>
</dbReference>
<evidence type="ECO:0000313" key="2">
    <source>
        <dbReference type="Proteomes" id="UP000233556"/>
    </source>
</evidence>
<accession>A0A2I0SZV2</accession>
<name>A0A2I0SZV2_LIMLA</name>
<proteinExistence type="predicted"/>
<dbReference type="SUPFAM" id="SSF46966">
    <property type="entry name" value="Spectrin repeat"/>
    <property type="match status" value="1"/>
</dbReference>
<keyword evidence="2" id="KW-1185">Reference proteome</keyword>
<gene>
    <name evidence="1" type="ORF">llap_22626</name>
</gene>
<dbReference type="Proteomes" id="UP000233556">
    <property type="component" value="Unassembled WGS sequence"/>
</dbReference>
<protein>
    <submittedName>
        <fullName evidence="1">Uncharacterized protein</fullName>
    </submittedName>
</protein>
<reference evidence="2" key="2">
    <citation type="submission" date="2017-12" db="EMBL/GenBank/DDBJ databases">
        <title>Genome sequence of the Bar-tailed Godwit (Limosa lapponica baueri).</title>
        <authorList>
            <person name="Lima N.C.B."/>
            <person name="Parody-Merino A.M."/>
            <person name="Battley P.F."/>
            <person name="Fidler A.E."/>
            <person name="Prosdocimi F."/>
        </authorList>
    </citation>
    <scope>NUCLEOTIDE SEQUENCE [LARGE SCALE GENOMIC DNA]</scope>
</reference>
<dbReference type="OrthoDB" id="10017054at2759"/>
<dbReference type="EMBL" id="KZ531916">
    <property type="protein sequence ID" value="PKU27070.1"/>
    <property type="molecule type" value="Genomic_DNA"/>
</dbReference>
<organism evidence="1 2">
    <name type="scientific">Limosa lapponica baueri</name>
    <dbReference type="NCBI Taxonomy" id="1758121"/>
    <lineage>
        <taxon>Eukaryota</taxon>
        <taxon>Metazoa</taxon>
        <taxon>Chordata</taxon>
        <taxon>Craniata</taxon>
        <taxon>Vertebrata</taxon>
        <taxon>Euteleostomi</taxon>
        <taxon>Archelosauria</taxon>
        <taxon>Archosauria</taxon>
        <taxon>Dinosauria</taxon>
        <taxon>Saurischia</taxon>
        <taxon>Theropoda</taxon>
        <taxon>Coelurosauria</taxon>
        <taxon>Aves</taxon>
        <taxon>Neognathae</taxon>
        <taxon>Neoaves</taxon>
        <taxon>Charadriiformes</taxon>
        <taxon>Scolopacidae</taxon>
        <taxon>Limosa</taxon>
    </lineage>
</organism>
<sequence>MREALEKTEKQLETIDELHLEYAKRAAPFNNWMESAMEDLQDMFIVHTIEEIEGAGVNKTWGPSLGDLEDPGSFSWGSARLGKLLMGVQKTQGSSRGGVYETQGDSLGVIQDLESFSWGSTRPRELLGGVLKDPGTFS</sequence>